<protein>
    <submittedName>
        <fullName evidence="2">Uncharacterized protein</fullName>
    </submittedName>
</protein>
<organism evidence="2 3">
    <name type="scientific">Sphingobacterium mizutaii</name>
    <dbReference type="NCBI Taxonomy" id="1010"/>
    <lineage>
        <taxon>Bacteria</taxon>
        <taxon>Pseudomonadati</taxon>
        <taxon>Bacteroidota</taxon>
        <taxon>Sphingobacteriia</taxon>
        <taxon>Sphingobacteriales</taxon>
        <taxon>Sphingobacteriaceae</taxon>
        <taxon>Sphingobacterium</taxon>
    </lineage>
</organism>
<evidence type="ECO:0000313" key="2">
    <source>
        <dbReference type="EMBL" id="SNV50274.1"/>
    </source>
</evidence>
<feature type="region of interest" description="Disordered" evidence="1">
    <location>
        <begin position="32"/>
        <end position="53"/>
    </location>
</feature>
<dbReference type="KEGG" id="smiz:4412673_01999"/>
<dbReference type="RefSeq" id="WP_157739477.1">
    <property type="nucleotide sequence ID" value="NZ_CP158798.1"/>
</dbReference>
<reference evidence="2 3" key="1">
    <citation type="submission" date="2017-06" db="EMBL/GenBank/DDBJ databases">
        <authorList>
            <consortium name="Pathogen Informatics"/>
        </authorList>
    </citation>
    <scope>NUCLEOTIDE SEQUENCE [LARGE SCALE GENOMIC DNA]</scope>
    <source>
        <strain evidence="2 3">NCTC12149</strain>
    </source>
</reference>
<proteinExistence type="predicted"/>
<sequence>MKKQYKTPRVHLVKVQMEVDIALGSAKVYPQNGNNVVEDQWTQEEDDNRNIDW</sequence>
<dbReference type="EMBL" id="LT906468">
    <property type="protein sequence ID" value="SNV50274.1"/>
    <property type="molecule type" value="Genomic_DNA"/>
</dbReference>
<dbReference type="Proteomes" id="UP000215355">
    <property type="component" value="Chromosome 1"/>
</dbReference>
<name>A0AAJ5C090_9SPHI</name>
<evidence type="ECO:0000313" key="3">
    <source>
        <dbReference type="Proteomes" id="UP000215355"/>
    </source>
</evidence>
<dbReference type="AlphaFoldDB" id="A0AAJ5C090"/>
<evidence type="ECO:0000256" key="1">
    <source>
        <dbReference type="SAM" id="MobiDB-lite"/>
    </source>
</evidence>
<gene>
    <name evidence="2" type="ORF">SAMEA4412673_01999</name>
</gene>
<accession>A0AAJ5C090</accession>